<evidence type="ECO:0000259" key="14">
    <source>
        <dbReference type="Pfam" id="PF00593"/>
    </source>
</evidence>
<accession>A0ABW9URM7</accession>
<dbReference type="Gene3D" id="2.170.130.10">
    <property type="entry name" value="TonB-dependent receptor, plug domain"/>
    <property type="match status" value="1"/>
</dbReference>
<evidence type="ECO:0000256" key="8">
    <source>
        <dbReference type="ARBA" id="ARBA00023170"/>
    </source>
</evidence>
<evidence type="ECO:0000256" key="1">
    <source>
        <dbReference type="ARBA" id="ARBA00004571"/>
    </source>
</evidence>
<dbReference type="PROSITE" id="PS52016">
    <property type="entry name" value="TONB_DEPENDENT_REC_3"/>
    <property type="match status" value="1"/>
</dbReference>
<protein>
    <submittedName>
        <fullName evidence="16">TonB-dependent receptor</fullName>
    </submittedName>
</protein>
<dbReference type="InterPro" id="IPR036942">
    <property type="entry name" value="Beta-barrel_TonB_sf"/>
</dbReference>
<feature type="domain" description="TonB-dependent receptor plug" evidence="15">
    <location>
        <begin position="77"/>
        <end position="179"/>
    </location>
</feature>
<gene>
    <name evidence="16" type="ORF">GRI72_00110</name>
</gene>
<keyword evidence="8 16" id="KW-0675">Receptor</keyword>
<keyword evidence="5 13" id="KW-0732">Signal</keyword>
<sequence>MPVTVPFRTAALAALCSLPVAWPASAQEAPDPQEAESVPAASDGTGPDERARRREIVVHGFGLDPTPAAPAYDSLEIGRAQILAAPSGRIEDVLGAVAGFQQYRRSDSRSSNPSAQGVTLRALGGNATSRALVTLDGVPMADPFFGYIPLSAIAPDRLGAVRVARGGGSGPFGAGALAGRIALESADPRALAPLSASLLANDRGETEASLGLARELGAGFVVADARWDRGKGFYTTPADQRVPATARAAFDSWSAALRGGAPLGEAVELQARMLVFRDDRTLRFDGADSSSEGQDASLRIVGRGAWQFEALGYVQARNFSNVVISSSRFTRVLDQRNTPSTGLGGKFELRPPMGRDHVLRLGLDYRRASGELQEEAYSAFSGALTERRRAGGTNSDLGLFAENDWTAAPGLVLTGGLRLDRTTVSDGFYRARDAAGAVVAETIAPDRADWTLGWRAGATYAADPRLRLRAAAYTGLRQPTLNELYRPFVVFPVVTQANAALDNERLEGFEAGIDLAPAEGIEIALTAFDNRVEGAIANVTLAPNLRQRRNLPAIEARGVEGALAVTRGDLRLDATVAYTDAAVEGRGPSADLDGNRPAQTPRWAAGASLAWTPAPGWVLGASLRHVGAQFEDDRESEVLPAATTLGAYAQVPLTGRLALVLRGENLTDETVVTRSSGGNIDLGAPRTLWAGLRWGY</sequence>
<comment type="subcellular location">
    <subcellularLocation>
        <location evidence="1 10">Cell outer membrane</location>
        <topology evidence="1 10">Multi-pass membrane protein</topology>
    </subcellularLocation>
</comment>
<keyword evidence="7 10" id="KW-0472">Membrane</keyword>
<keyword evidence="2 10" id="KW-0813">Transport</keyword>
<dbReference type="SUPFAM" id="SSF56935">
    <property type="entry name" value="Porins"/>
    <property type="match status" value="1"/>
</dbReference>
<feature type="chain" id="PRO_5047464774" evidence="13">
    <location>
        <begin position="27"/>
        <end position="696"/>
    </location>
</feature>
<dbReference type="Pfam" id="PF00593">
    <property type="entry name" value="TonB_dep_Rec_b-barrel"/>
    <property type="match status" value="1"/>
</dbReference>
<feature type="region of interest" description="Disordered" evidence="12">
    <location>
        <begin position="26"/>
        <end position="49"/>
    </location>
</feature>
<keyword evidence="17" id="KW-1185">Reference proteome</keyword>
<evidence type="ECO:0000259" key="15">
    <source>
        <dbReference type="Pfam" id="PF07715"/>
    </source>
</evidence>
<evidence type="ECO:0000256" key="9">
    <source>
        <dbReference type="ARBA" id="ARBA00023237"/>
    </source>
</evidence>
<evidence type="ECO:0000256" key="7">
    <source>
        <dbReference type="ARBA" id="ARBA00023136"/>
    </source>
</evidence>
<dbReference type="Gene3D" id="2.40.170.20">
    <property type="entry name" value="TonB-dependent receptor, beta-barrel domain"/>
    <property type="match status" value="1"/>
</dbReference>
<feature type="domain" description="TonB-dependent receptor-like beta-barrel" evidence="14">
    <location>
        <begin position="289"/>
        <end position="666"/>
    </location>
</feature>
<evidence type="ECO:0000256" key="12">
    <source>
        <dbReference type="SAM" id="MobiDB-lite"/>
    </source>
</evidence>
<evidence type="ECO:0000256" key="13">
    <source>
        <dbReference type="SAM" id="SignalP"/>
    </source>
</evidence>
<keyword evidence="3 10" id="KW-1134">Transmembrane beta strand</keyword>
<keyword evidence="6 11" id="KW-0798">TonB box</keyword>
<proteinExistence type="inferred from homology"/>
<dbReference type="EMBL" id="WTYO01000001">
    <property type="protein sequence ID" value="MXO67240.1"/>
    <property type="molecule type" value="Genomic_DNA"/>
</dbReference>
<comment type="caution">
    <text evidence="16">The sequence shown here is derived from an EMBL/GenBank/DDBJ whole genome shotgun (WGS) entry which is preliminary data.</text>
</comment>
<evidence type="ECO:0000256" key="6">
    <source>
        <dbReference type="ARBA" id="ARBA00023077"/>
    </source>
</evidence>
<dbReference type="InterPro" id="IPR012910">
    <property type="entry name" value="Plug_dom"/>
</dbReference>
<keyword evidence="4 10" id="KW-0812">Transmembrane</keyword>
<comment type="similarity">
    <text evidence="10 11">Belongs to the TonB-dependent receptor family.</text>
</comment>
<evidence type="ECO:0000256" key="11">
    <source>
        <dbReference type="RuleBase" id="RU003357"/>
    </source>
</evidence>
<dbReference type="InterPro" id="IPR000531">
    <property type="entry name" value="Beta-barrel_TonB"/>
</dbReference>
<evidence type="ECO:0000313" key="16">
    <source>
        <dbReference type="EMBL" id="MXO67240.1"/>
    </source>
</evidence>
<evidence type="ECO:0000256" key="4">
    <source>
        <dbReference type="ARBA" id="ARBA00022692"/>
    </source>
</evidence>
<dbReference type="RefSeq" id="WP_160731924.1">
    <property type="nucleotide sequence ID" value="NZ_WTYO01000001.1"/>
</dbReference>
<evidence type="ECO:0000313" key="17">
    <source>
        <dbReference type="Proteomes" id="UP000444401"/>
    </source>
</evidence>
<evidence type="ECO:0000256" key="2">
    <source>
        <dbReference type="ARBA" id="ARBA00022448"/>
    </source>
</evidence>
<evidence type="ECO:0000256" key="5">
    <source>
        <dbReference type="ARBA" id="ARBA00022729"/>
    </source>
</evidence>
<keyword evidence="9 10" id="KW-0998">Cell outer membrane</keyword>
<dbReference type="Pfam" id="PF07715">
    <property type="entry name" value="Plug"/>
    <property type="match status" value="1"/>
</dbReference>
<name>A0ABW9URM7_9SPHN</name>
<dbReference type="Proteomes" id="UP000444401">
    <property type="component" value="Unassembled WGS sequence"/>
</dbReference>
<evidence type="ECO:0000256" key="10">
    <source>
        <dbReference type="PROSITE-ProRule" id="PRU01360"/>
    </source>
</evidence>
<reference evidence="16 17" key="1">
    <citation type="submission" date="2019-12" db="EMBL/GenBank/DDBJ databases">
        <title>Genomic-based taxomic classification of the family Erythrobacteraceae.</title>
        <authorList>
            <person name="Xu L."/>
        </authorList>
    </citation>
    <scope>NUCLEOTIDE SEQUENCE [LARGE SCALE GENOMIC DNA]</scope>
    <source>
        <strain evidence="16 17">H32</strain>
    </source>
</reference>
<feature type="signal peptide" evidence="13">
    <location>
        <begin position="1"/>
        <end position="26"/>
    </location>
</feature>
<evidence type="ECO:0000256" key="3">
    <source>
        <dbReference type="ARBA" id="ARBA00022452"/>
    </source>
</evidence>
<dbReference type="PANTHER" id="PTHR30069:SF29">
    <property type="entry name" value="HEMOGLOBIN AND HEMOGLOBIN-HAPTOGLOBIN-BINDING PROTEIN 1-RELATED"/>
    <property type="match status" value="1"/>
</dbReference>
<organism evidence="16 17">
    <name type="scientific">Pelagerythrobacter marinus</name>
    <dbReference type="NCBI Taxonomy" id="538382"/>
    <lineage>
        <taxon>Bacteria</taxon>
        <taxon>Pseudomonadati</taxon>
        <taxon>Pseudomonadota</taxon>
        <taxon>Alphaproteobacteria</taxon>
        <taxon>Sphingomonadales</taxon>
        <taxon>Erythrobacteraceae</taxon>
        <taxon>Pelagerythrobacter</taxon>
    </lineage>
</organism>
<dbReference type="InterPro" id="IPR039426">
    <property type="entry name" value="TonB-dep_rcpt-like"/>
</dbReference>
<dbReference type="InterPro" id="IPR037066">
    <property type="entry name" value="Plug_dom_sf"/>
</dbReference>
<dbReference type="PANTHER" id="PTHR30069">
    <property type="entry name" value="TONB-DEPENDENT OUTER MEMBRANE RECEPTOR"/>
    <property type="match status" value="1"/>
</dbReference>